<dbReference type="InterPro" id="IPR023165">
    <property type="entry name" value="rRNA_Ade_diMease-like_C"/>
</dbReference>
<dbReference type="EC" id="2.1.1.-" evidence="7"/>
<evidence type="ECO:0000256" key="3">
    <source>
        <dbReference type="ARBA" id="ARBA00022679"/>
    </source>
</evidence>
<keyword evidence="5" id="KW-0694">RNA-binding</keyword>
<evidence type="ECO:0000313" key="8">
    <source>
        <dbReference type="EMBL" id="GMM50616.1"/>
    </source>
</evidence>
<dbReference type="GO" id="GO:0006391">
    <property type="term" value="P:transcription initiation at mitochondrial promoter"/>
    <property type="evidence" value="ECO:0007669"/>
    <property type="project" value="TreeGrafter"/>
</dbReference>
<evidence type="ECO:0000256" key="5">
    <source>
        <dbReference type="ARBA" id="ARBA00022884"/>
    </source>
</evidence>
<keyword evidence="7" id="KW-0698">rRNA processing</keyword>
<evidence type="ECO:0000256" key="2">
    <source>
        <dbReference type="ARBA" id="ARBA00022603"/>
    </source>
</evidence>
<dbReference type="PANTHER" id="PTHR11727">
    <property type="entry name" value="DIMETHYLADENOSINE TRANSFERASE"/>
    <property type="match status" value="1"/>
</dbReference>
<dbReference type="PANTHER" id="PTHR11727:SF17">
    <property type="entry name" value="DIMETHYLADENOSINE TRANSFERASE 1, MITOCHONDRIAL"/>
    <property type="match status" value="1"/>
</dbReference>
<dbReference type="GO" id="GO:0034245">
    <property type="term" value="C:mitochondrial DNA-directed RNA polymerase complex"/>
    <property type="evidence" value="ECO:0007669"/>
    <property type="project" value="TreeGrafter"/>
</dbReference>
<comment type="function">
    <text evidence="6">Mitochondrial transcription factor that confers selective promoter recognition on the core subunit of the yeast mitochondrial RNA polymerase. Interacts with DNA in a non-specific manner.</text>
</comment>
<gene>
    <name evidence="8" type="ORF">DASB73_015740</name>
</gene>
<organism evidence="8 9">
    <name type="scientific">Starmerella bacillaris</name>
    <name type="common">Yeast</name>
    <name type="synonym">Candida zemplinina</name>
    <dbReference type="NCBI Taxonomy" id="1247836"/>
    <lineage>
        <taxon>Eukaryota</taxon>
        <taxon>Fungi</taxon>
        <taxon>Dikarya</taxon>
        <taxon>Ascomycota</taxon>
        <taxon>Saccharomycotina</taxon>
        <taxon>Dipodascomycetes</taxon>
        <taxon>Dipodascales</taxon>
        <taxon>Trichomonascaceae</taxon>
        <taxon>Starmerella</taxon>
    </lineage>
</organism>
<dbReference type="Gene3D" id="3.40.50.150">
    <property type="entry name" value="Vaccinia Virus protein VP39"/>
    <property type="match status" value="1"/>
</dbReference>
<dbReference type="Proteomes" id="UP001362899">
    <property type="component" value="Unassembled WGS sequence"/>
</dbReference>
<evidence type="ECO:0000256" key="1">
    <source>
        <dbReference type="ARBA" id="ARBA00004173"/>
    </source>
</evidence>
<keyword evidence="3 7" id="KW-0808">Transferase</keyword>
<dbReference type="GO" id="GO:0005759">
    <property type="term" value="C:mitochondrial matrix"/>
    <property type="evidence" value="ECO:0007669"/>
    <property type="project" value="TreeGrafter"/>
</dbReference>
<dbReference type="GO" id="GO:0034246">
    <property type="term" value="F:mitochondrial transcription factor activity"/>
    <property type="evidence" value="ECO:0007669"/>
    <property type="project" value="TreeGrafter"/>
</dbReference>
<dbReference type="SUPFAM" id="SSF53335">
    <property type="entry name" value="S-adenosyl-L-methionine-dependent methyltransferases"/>
    <property type="match status" value="1"/>
</dbReference>
<dbReference type="GO" id="GO:0003723">
    <property type="term" value="F:RNA binding"/>
    <property type="evidence" value="ECO:0007669"/>
    <property type="project" value="UniProtKB-KW"/>
</dbReference>
<dbReference type="GO" id="GO:0032259">
    <property type="term" value="P:methylation"/>
    <property type="evidence" value="ECO:0007669"/>
    <property type="project" value="UniProtKB-KW"/>
</dbReference>
<evidence type="ECO:0000313" key="9">
    <source>
        <dbReference type="Proteomes" id="UP001362899"/>
    </source>
</evidence>
<proteinExistence type="inferred from homology"/>
<comment type="caution">
    <text evidence="8">The sequence shown here is derived from an EMBL/GenBank/DDBJ whole genome shotgun (WGS) entry which is preliminary data.</text>
</comment>
<dbReference type="GO" id="GO:0006364">
    <property type="term" value="P:rRNA processing"/>
    <property type="evidence" value="ECO:0007669"/>
    <property type="project" value="UniProtKB-KW"/>
</dbReference>
<dbReference type="InterPro" id="IPR029063">
    <property type="entry name" value="SAM-dependent_MTases_sf"/>
</dbReference>
<dbReference type="InterPro" id="IPR001737">
    <property type="entry name" value="KsgA/Erm"/>
</dbReference>
<evidence type="ECO:0000256" key="6">
    <source>
        <dbReference type="ARBA" id="ARBA00024915"/>
    </source>
</evidence>
<comment type="similarity">
    <text evidence="7">Belongs to the class I-like SAM-binding methyltransferase superfamily. rRNA adenine N(6)-methyltransferase family.</text>
</comment>
<dbReference type="Gene3D" id="1.10.8.100">
    <property type="entry name" value="Ribosomal RNA adenine dimethylase-like, domain 2"/>
    <property type="match status" value="1"/>
</dbReference>
<accession>A0AAV5RHJ0</accession>
<reference evidence="8 9" key="1">
    <citation type="journal article" date="2023" name="Elife">
        <title>Identification of key yeast species and microbe-microbe interactions impacting larval growth of Drosophila in the wild.</title>
        <authorList>
            <person name="Mure A."/>
            <person name="Sugiura Y."/>
            <person name="Maeda R."/>
            <person name="Honda K."/>
            <person name="Sakurai N."/>
            <person name="Takahashi Y."/>
            <person name="Watada M."/>
            <person name="Katoh T."/>
            <person name="Gotoh A."/>
            <person name="Gotoh Y."/>
            <person name="Taniguchi I."/>
            <person name="Nakamura K."/>
            <person name="Hayashi T."/>
            <person name="Katayama T."/>
            <person name="Uemura T."/>
            <person name="Hattori Y."/>
        </authorList>
    </citation>
    <scope>NUCLEOTIDE SEQUENCE [LARGE SCALE GENOMIC DNA]</scope>
    <source>
        <strain evidence="8 9">SB-73</strain>
    </source>
</reference>
<protein>
    <recommendedName>
        <fullName evidence="7">rRNA adenine N(6)-methyltransferase</fullName>
        <ecNumber evidence="7">2.1.1.-</ecNumber>
    </recommendedName>
</protein>
<sequence>MQNRTLECRKFFPRFRKTGVTLLNYDLGKKISSKLGYDKLTSFHPTVVDAYPECGVFSASLNSTLQPKKHILMEPLKMYSKGLQFLVQDNPKLMYTSNDPYDWTSFKELEEKGYLKEPVVPYSDVHPSLIYTANLVHTHGEQLVAQYLNCMLRRSWLFKYGRVRTLLWMNPKTALKILASPGYQNRARISCIREAVADYRVVIFHESPESQAKAKAKAAASRFQNEREYLTPLIPDSEIDFEKDFPYQNDFALIELIPRDNYIENLDEFEYVVTHLMMRMKVPLRVGLEYLGAGALEDLAPKLPHLINKTPFNMSHDEIMQIVEVFTLWPFKPKLLLDFYEESLLALGNN</sequence>
<evidence type="ECO:0000256" key="4">
    <source>
        <dbReference type="ARBA" id="ARBA00022691"/>
    </source>
</evidence>
<name>A0AAV5RHJ0_STABA</name>
<keyword evidence="4 7" id="KW-0949">S-adenosyl-L-methionine</keyword>
<dbReference type="AlphaFoldDB" id="A0AAV5RHJ0"/>
<dbReference type="EMBL" id="BTGC01000003">
    <property type="protein sequence ID" value="GMM50616.1"/>
    <property type="molecule type" value="Genomic_DNA"/>
</dbReference>
<dbReference type="Pfam" id="PF00398">
    <property type="entry name" value="RrnaAD"/>
    <property type="match status" value="1"/>
</dbReference>
<evidence type="ECO:0000256" key="7">
    <source>
        <dbReference type="RuleBase" id="RU362106"/>
    </source>
</evidence>
<keyword evidence="2 7" id="KW-0489">Methyltransferase</keyword>
<dbReference type="GO" id="GO:0008168">
    <property type="term" value="F:methyltransferase activity"/>
    <property type="evidence" value="ECO:0007669"/>
    <property type="project" value="UniProtKB-KW"/>
</dbReference>
<keyword evidence="9" id="KW-1185">Reference proteome</keyword>
<comment type="subcellular location">
    <subcellularLocation>
        <location evidence="1">Mitochondrion</location>
    </subcellularLocation>
</comment>